<reference evidence="2" key="1">
    <citation type="submission" date="2019-10" db="EMBL/GenBank/DDBJ databases">
        <title>Description of Paenibacillus glebae sp. nov.</title>
        <authorList>
            <person name="Carlier A."/>
            <person name="Qi S."/>
        </authorList>
    </citation>
    <scope>NUCLEOTIDE SEQUENCE</scope>
    <source>
        <strain evidence="2">LMG 31456</strain>
    </source>
</reference>
<keyword evidence="3" id="KW-1185">Reference proteome</keyword>
<evidence type="ECO:0000313" key="2">
    <source>
        <dbReference type="EMBL" id="NOU95921.1"/>
    </source>
</evidence>
<sequence>MCAADRLDSCFGESPVLDLTFFNQVLNDSGHLFNWHIRLQSSYIGGVERGERNVSLETLEKIIKALNMSFSEFFRFGEIVLSNKLSKEELIEVFSGELLTKEISEVRTIFEIYNIIKSGK</sequence>
<dbReference type="AlphaFoldDB" id="A0A972GS89"/>
<feature type="domain" description="HTH cro/C1-type" evidence="1">
    <location>
        <begin position="42"/>
        <end position="73"/>
    </location>
</feature>
<gene>
    <name evidence="2" type="ORF">GC093_22240</name>
</gene>
<accession>A0A972GS89</accession>
<comment type="caution">
    <text evidence="2">The sequence shown here is derived from an EMBL/GenBank/DDBJ whole genome shotgun (WGS) entry which is preliminary data.</text>
</comment>
<evidence type="ECO:0000259" key="1">
    <source>
        <dbReference type="PROSITE" id="PS50943"/>
    </source>
</evidence>
<dbReference type="SUPFAM" id="SSF47413">
    <property type="entry name" value="lambda repressor-like DNA-binding domains"/>
    <property type="match status" value="1"/>
</dbReference>
<dbReference type="Proteomes" id="UP000641588">
    <property type="component" value="Unassembled WGS sequence"/>
</dbReference>
<dbReference type="Pfam" id="PF01381">
    <property type="entry name" value="HTH_3"/>
    <property type="match status" value="1"/>
</dbReference>
<dbReference type="Gene3D" id="1.10.260.40">
    <property type="entry name" value="lambda repressor-like DNA-binding domains"/>
    <property type="match status" value="1"/>
</dbReference>
<evidence type="ECO:0000313" key="3">
    <source>
        <dbReference type="Proteomes" id="UP000641588"/>
    </source>
</evidence>
<proteinExistence type="predicted"/>
<organism evidence="2 3">
    <name type="scientific">Paenibacillus foliorum</name>
    <dbReference type="NCBI Taxonomy" id="2654974"/>
    <lineage>
        <taxon>Bacteria</taxon>
        <taxon>Bacillati</taxon>
        <taxon>Bacillota</taxon>
        <taxon>Bacilli</taxon>
        <taxon>Bacillales</taxon>
        <taxon>Paenibacillaceae</taxon>
        <taxon>Paenibacillus</taxon>
    </lineage>
</organism>
<dbReference type="RefSeq" id="WP_171654153.1">
    <property type="nucleotide sequence ID" value="NZ_WHOD01000084.1"/>
</dbReference>
<protein>
    <submittedName>
        <fullName evidence="2">Helix-turn-helix domain-containing protein</fullName>
    </submittedName>
</protein>
<dbReference type="InterPro" id="IPR010982">
    <property type="entry name" value="Lambda_DNA-bd_dom_sf"/>
</dbReference>
<dbReference type="PROSITE" id="PS50943">
    <property type="entry name" value="HTH_CROC1"/>
    <property type="match status" value="1"/>
</dbReference>
<dbReference type="CDD" id="cd00093">
    <property type="entry name" value="HTH_XRE"/>
    <property type="match status" value="1"/>
</dbReference>
<dbReference type="EMBL" id="WHOD01000084">
    <property type="protein sequence ID" value="NOU95921.1"/>
    <property type="molecule type" value="Genomic_DNA"/>
</dbReference>
<dbReference type="InterPro" id="IPR001387">
    <property type="entry name" value="Cro/C1-type_HTH"/>
</dbReference>
<name>A0A972GS89_9BACL</name>
<dbReference type="GO" id="GO:0003677">
    <property type="term" value="F:DNA binding"/>
    <property type="evidence" value="ECO:0007669"/>
    <property type="project" value="InterPro"/>
</dbReference>